<evidence type="ECO:0000313" key="1">
    <source>
        <dbReference type="EMBL" id="CAG9129167.1"/>
    </source>
</evidence>
<protein>
    <submittedName>
        <fullName evidence="1">(diamondback moth) hypothetical protein</fullName>
    </submittedName>
</protein>
<evidence type="ECO:0000313" key="2">
    <source>
        <dbReference type="Proteomes" id="UP000653454"/>
    </source>
</evidence>
<name>A0A8S4FNX1_PLUXY</name>
<gene>
    <name evidence="1" type="ORF">PLXY2_LOCUS9504</name>
</gene>
<sequence>MYTVALTVKENIAHRLGMWGAQYAWLVAGAPPAPRAAPCARAQLQQAMEGLVLVDAHRGMARDQVSYAGLVSSKKANICCQVYYVKLATRIRAEDTIRELVQM</sequence>
<dbReference type="AlphaFoldDB" id="A0A8S4FNX1"/>
<organism evidence="1 2">
    <name type="scientific">Plutella xylostella</name>
    <name type="common">Diamondback moth</name>
    <name type="synonym">Plutella maculipennis</name>
    <dbReference type="NCBI Taxonomy" id="51655"/>
    <lineage>
        <taxon>Eukaryota</taxon>
        <taxon>Metazoa</taxon>
        <taxon>Ecdysozoa</taxon>
        <taxon>Arthropoda</taxon>
        <taxon>Hexapoda</taxon>
        <taxon>Insecta</taxon>
        <taxon>Pterygota</taxon>
        <taxon>Neoptera</taxon>
        <taxon>Endopterygota</taxon>
        <taxon>Lepidoptera</taxon>
        <taxon>Glossata</taxon>
        <taxon>Ditrysia</taxon>
        <taxon>Yponomeutoidea</taxon>
        <taxon>Plutellidae</taxon>
        <taxon>Plutella</taxon>
    </lineage>
</organism>
<proteinExistence type="predicted"/>
<dbReference type="Gene3D" id="3.40.50.2300">
    <property type="match status" value="1"/>
</dbReference>
<comment type="caution">
    <text evidence="1">The sequence shown here is derived from an EMBL/GenBank/DDBJ whole genome shotgun (WGS) entry which is preliminary data.</text>
</comment>
<accession>A0A8S4FNX1</accession>
<reference evidence="1" key="1">
    <citation type="submission" date="2020-11" db="EMBL/GenBank/DDBJ databases">
        <authorList>
            <person name="Whiteford S."/>
        </authorList>
    </citation>
    <scope>NUCLEOTIDE SEQUENCE</scope>
</reference>
<dbReference type="EMBL" id="CAJHNJ030000037">
    <property type="protein sequence ID" value="CAG9129167.1"/>
    <property type="molecule type" value="Genomic_DNA"/>
</dbReference>
<dbReference type="Proteomes" id="UP000653454">
    <property type="component" value="Unassembled WGS sequence"/>
</dbReference>
<keyword evidence="2" id="KW-1185">Reference proteome</keyword>